<keyword evidence="10" id="KW-1185">Reference proteome</keyword>
<dbReference type="InterPro" id="IPR045581">
    <property type="entry name" value="DNAPKcs_CC5"/>
</dbReference>
<dbReference type="GO" id="GO:0004677">
    <property type="term" value="F:DNA-dependent protein kinase activity"/>
    <property type="evidence" value="ECO:0007669"/>
    <property type="project" value="InterPro"/>
</dbReference>
<dbReference type="EMBL" id="FO082272">
    <property type="protein sequence ID" value="CCO65984.1"/>
    <property type="molecule type" value="Genomic_DNA"/>
</dbReference>
<dbReference type="InterPro" id="IPR000403">
    <property type="entry name" value="PI3/4_kinase_cat_dom"/>
</dbReference>
<accession>K8FHM5</accession>
<dbReference type="Gene3D" id="3.30.1010.10">
    <property type="entry name" value="Phosphatidylinositol 3-kinase Catalytic Subunit, Chain A, domain 4"/>
    <property type="match status" value="1"/>
</dbReference>
<evidence type="ECO:0000259" key="8">
    <source>
        <dbReference type="PROSITE" id="PS51190"/>
    </source>
</evidence>
<evidence type="ECO:0000259" key="7">
    <source>
        <dbReference type="PROSITE" id="PS50290"/>
    </source>
</evidence>
<feature type="domain" description="PI3K/PI4K catalytic" evidence="7">
    <location>
        <begin position="3782"/>
        <end position="4149"/>
    </location>
</feature>
<dbReference type="Proteomes" id="UP000198341">
    <property type="component" value="Chromosome 7"/>
</dbReference>
<dbReference type="InterPro" id="IPR036940">
    <property type="entry name" value="PI3/4_kinase_cat_sf"/>
</dbReference>
<dbReference type="EC" id="2.7.11.1" evidence="1"/>
<evidence type="ECO:0000256" key="4">
    <source>
        <dbReference type="ARBA" id="ARBA00022777"/>
    </source>
</evidence>
<dbReference type="InterPro" id="IPR046804">
    <property type="entry name" value="DNA-PKcs_N"/>
</dbReference>
<dbReference type="PANTHER" id="PTHR11139:SF68">
    <property type="entry name" value="DNA-DEPENDENT PROTEIN KINASE CATALYTIC SUBUNIT"/>
    <property type="match status" value="1"/>
</dbReference>
<dbReference type="GeneID" id="19014781"/>
<reference evidence="9 10" key="1">
    <citation type="submission" date="2011-10" db="EMBL/GenBank/DDBJ databases">
        <authorList>
            <person name="Genoscope - CEA"/>
        </authorList>
    </citation>
    <scope>NUCLEOTIDE SEQUENCE [LARGE SCALE GENOMIC DNA]</scope>
    <source>
        <strain evidence="9 10">RCC 1105</strain>
    </source>
</reference>
<name>K8FHM5_9CHLO</name>
<dbReference type="PANTHER" id="PTHR11139">
    <property type="entry name" value="ATAXIA TELANGIECTASIA MUTATED ATM -RELATED"/>
    <property type="match status" value="1"/>
</dbReference>
<dbReference type="InterPro" id="IPR003152">
    <property type="entry name" value="FATC_dom"/>
</dbReference>
<dbReference type="GO" id="GO:0000723">
    <property type="term" value="P:telomere maintenance"/>
    <property type="evidence" value="ECO:0007669"/>
    <property type="project" value="TreeGrafter"/>
</dbReference>
<evidence type="ECO:0000313" key="9">
    <source>
        <dbReference type="EMBL" id="CCO65984.1"/>
    </source>
</evidence>
<dbReference type="Pfam" id="PF20500">
    <property type="entry name" value="DNA-PKcs_N"/>
    <property type="match status" value="1"/>
</dbReference>
<dbReference type="Pfam" id="PF19704">
    <property type="entry name" value="DNAPKcs_CC5"/>
    <property type="match status" value="1"/>
</dbReference>
<dbReference type="STRING" id="41875.K8FHM5"/>
<evidence type="ECO:0000313" key="10">
    <source>
        <dbReference type="Proteomes" id="UP000198341"/>
    </source>
</evidence>
<evidence type="ECO:0000256" key="5">
    <source>
        <dbReference type="ARBA" id="ARBA00022840"/>
    </source>
</evidence>
<dbReference type="SUPFAM" id="SSF48371">
    <property type="entry name" value="ARM repeat"/>
    <property type="match status" value="2"/>
</dbReference>
<dbReference type="GO" id="GO:0005524">
    <property type="term" value="F:ATP binding"/>
    <property type="evidence" value="ECO:0007669"/>
    <property type="project" value="UniProtKB-KW"/>
</dbReference>
<evidence type="ECO:0000256" key="1">
    <source>
        <dbReference type="ARBA" id="ARBA00012513"/>
    </source>
</evidence>
<dbReference type="SUPFAM" id="SSF56112">
    <property type="entry name" value="Protein kinase-like (PK-like)"/>
    <property type="match status" value="1"/>
</dbReference>
<dbReference type="OrthoDB" id="498235at2759"/>
<dbReference type="SMART" id="SM00146">
    <property type="entry name" value="PI3Kc"/>
    <property type="match status" value="1"/>
</dbReference>
<organism evidence="9 10">
    <name type="scientific">Bathycoccus prasinos</name>
    <dbReference type="NCBI Taxonomy" id="41875"/>
    <lineage>
        <taxon>Eukaryota</taxon>
        <taxon>Viridiplantae</taxon>
        <taxon>Chlorophyta</taxon>
        <taxon>Mamiellophyceae</taxon>
        <taxon>Mamiellales</taxon>
        <taxon>Bathycoccaceae</taxon>
        <taxon>Bathycoccus</taxon>
    </lineage>
</organism>
<dbReference type="InterPro" id="IPR018936">
    <property type="entry name" value="PI3/4_kinase_CS"/>
</dbReference>
<dbReference type="RefSeq" id="XP_007511896.1">
    <property type="nucleotide sequence ID" value="XM_007511834.1"/>
</dbReference>
<dbReference type="Gene3D" id="1.10.1070.11">
    <property type="entry name" value="Phosphatidylinositol 3-/4-kinase, catalytic domain"/>
    <property type="match status" value="1"/>
</dbReference>
<dbReference type="InterPro" id="IPR046803">
    <property type="entry name" value="DNAPKcs_CC1-2"/>
</dbReference>
<dbReference type="InterPro" id="IPR011009">
    <property type="entry name" value="Kinase-like_dom_sf"/>
</dbReference>
<dbReference type="GO" id="GO:0006303">
    <property type="term" value="P:double-strand break repair via nonhomologous end joining"/>
    <property type="evidence" value="ECO:0007669"/>
    <property type="project" value="InterPro"/>
</dbReference>
<evidence type="ECO:0000256" key="3">
    <source>
        <dbReference type="ARBA" id="ARBA00022741"/>
    </source>
</evidence>
<dbReference type="PROSITE" id="PS50290">
    <property type="entry name" value="PI3_4_KINASE_3"/>
    <property type="match status" value="1"/>
</dbReference>
<dbReference type="GO" id="GO:0005634">
    <property type="term" value="C:nucleus"/>
    <property type="evidence" value="ECO:0007669"/>
    <property type="project" value="TreeGrafter"/>
</dbReference>
<keyword evidence="3" id="KW-0547">Nucleotide-binding</keyword>
<dbReference type="InterPro" id="IPR016024">
    <property type="entry name" value="ARM-type_fold"/>
</dbReference>
<evidence type="ECO:0000256" key="2">
    <source>
        <dbReference type="ARBA" id="ARBA00022679"/>
    </source>
</evidence>
<dbReference type="Pfam" id="PF00454">
    <property type="entry name" value="PI3_PI4_kinase"/>
    <property type="match status" value="1"/>
</dbReference>
<feature type="region of interest" description="Disordered" evidence="6">
    <location>
        <begin position="467"/>
        <end position="490"/>
    </location>
</feature>
<dbReference type="InterPro" id="IPR050517">
    <property type="entry name" value="DDR_Repair_Kinase"/>
</dbReference>
<dbReference type="PROSITE" id="PS00916">
    <property type="entry name" value="PI3_4_KINASE_2"/>
    <property type="match status" value="1"/>
</dbReference>
<dbReference type="eggNOG" id="KOG0891">
    <property type="taxonomic scope" value="Eukaryota"/>
</dbReference>
<dbReference type="InterPro" id="IPR037706">
    <property type="entry name" value="DNA-PK_dom"/>
</dbReference>
<keyword evidence="5" id="KW-0067">ATP-binding</keyword>
<keyword evidence="2" id="KW-0808">Transferase</keyword>
<keyword evidence="4 9" id="KW-0418">Kinase</keyword>
<sequence>MRDLCMQQFRSEQQNTTKAAALGPIIALFGMQLPFDATEEELKKVGESLRRDYERTAKTPTVKSLILKACAALHANFDVDYKEEDAARDAHPRWLINKALGILDDQIGSADSDDDDDVGNEEEVKGASGKEKKKIDMVLISGALEAIASSLQSVPDKISTSSRKALSKILLKALEPPSYGQRSEVPKSAMKVVECVGAILKKEFIEFAPEIFEKLLELRVCSNKDLTRNAMVSLDAFLITLRDALMDNTLFEESKRIETMKSMMGKVKELLETKYDKNSNPRKITVAVRALGKLTKPAFYMSSDELAMDLDELMEQLARFTLEEKFAAGGNAFEKRFESMERQVALLIAYTDVLELQQTVDEATLDMVASILRWIFEHYSTEVDTRKRVVHDAIVNLFQTLYERGGALRSLFSRCGQALVLLTLRVGPPDPIDRLLVDAPPIQLWPRYVDLWVRLLGGDEKYERFKPNRASKRRISSSGSDTKRRSQSIDSAVATEHLSENSMNVHGMDIDVVIDQQTQIAQGAASATYDCFMEHILLICNTLELGVRESTVIKPGASLGDETQEKDAKIPEDLVDKNIEANALIALNLEGNLEAKNPGDVQTFLGLVDFFRKVIDESPSRHMCAWIGQLGDELMLLATKNTALSGFYKLIQSSLHAAERSGYFRSARLDENVQKITKDYETHQNASNDEEQAARLDVARSFQNFLHEVLAESSGKTGELRAASLSLLLEAPEGLLSLKDLVQPLCSMLELGLQHSPMAETGLRVLETWLTNRREELLPALPECVRSLRPYLDRGDGLSEDSEIDRNEAMAMFDIDENTRSGSIAEWRFEKRMEKQALEQRSNSEEKILLMRILRLLGSLGSYSHFLVNSLEEDERSSTDQNRDSSILWDSTMRISIDLPLYASEATLWLDSCLPRIAQLAKFSRDRATKVAACEALHAMTLLMVGRNARRPDSTDDKSGITPFHLVYRSLFPVILDLAADFEPVTSTLFRKLAFQLTRWFTKNQVREAAETMALLDAITLGVADARFGVKRDLCAALAAEALKWSIKQMTDVQNAVNVKSILRRLYSLMSHPDSNRRLGASSAALRCLELFETQDGSATEILKNHILEMLEVTLRSFRLASFTQSKDAAEDATARLSRLVVRVCKRHARLLMQPSKPARSGSFQTLRDIVVWIFDDGVARPERRLRLESQYAFCVLYPTCEFDIPGHIDDKGLPFTSDLFDEVKNVNVSNTIIGPSDPAKCDAAISWLNAARSAFHFARWSLEVNILPSEIYSQPRHLGIFQNASEYLLQFEEDAAINVGPSALRKWRRSKVDFLLQVLLFVHTSITKLRSSSSETKASQNLALKEVVETNGFVKVLVKSFLSLESFETEPQEEARISATSAGVLKELNLLVKEYGDRLPPYLKEMNTKVLEDLRLGVSKDSTGDLGCVNLSSTSGCSKAVRLVTGYRKLFEIKLLRGILPQEEMQSGVIGERLVMVVYNLGKSANPRQKAVGTEILRLAFQLGIDAHRIMEIILRRDDELEDGSFFTSAQQNAGMASTQRRKKEKIARLEQEKGELFYLSFHKLITNYVTFDFEKYATSILDRAANDISSPGGRIATLLLISVLTDAGIHARSVLLAFTKHILILDPLVKSDSSRSNDIIARCQRRALAIIERALILDASLKKNRVLFHTEVNHEKEKKEQENAAYFIGDALATCLRLDSSSSARIEATRISMQILLQDGIDRNNVCSAIVIEALTDLVKHVKAVELDPWDSSGVAEGTKDAILRSFRESCSKSHLMRVVLPLIEDKYSDQTLKFMTKAMNSVENAWDEALAVELFILAFEKDRETYQKRVCGRLLSVILMNSSSSAVCTFISERVDAIVEVLERNNRGESNTDADATNVLNAFIIMNGLYQQCSKEQIANVRPKLQNTAEKQKNLNQIVSTRALVEIKGKGASGKTIFEVDKELCLRIRQVCFETFSALLNRTQTKEKIVKFFNTLLQGDAQRFNGLIDGNSPCYMEPIWSKYETPGVLQDASKAEGENALPFTMLSSTLLNLDPTLTIKTNAEPTELAKNNVSHPRMDACYPQESAESLSHSIRDNLEAFSVSNGFYFLLDIAMQGAPEDLSLSGSTLIGRIVMLLKDVQLLPHIRFAIAKAVLRAQRVSIQAFNPAKNAKNNESNTEMSLFRTIAPDLLSAVVIALIDVSKYCNESTEGSKTHFQRENIIPSPCREIIVMALECTETWTVDTRCALSNLLCFVIRNSPTGSVVELRENVALGTRLARKLRDYILSNFDSNTVYNTFYDALKELQTLVKTPSQEETGRLRRIAGVQMIGAFVADGILDITGKKTVVKFSSETQSHENDWRSDITLTRAVVHHCLMKPDATSGRKCHEAAASLVGFALAKRAEKRMALETSEEEEEAWVRDLSARLHTLKQHKLDLFLIALDRISKHYPPYPYETDFASIVQSSLDKIYGEPRYVALCALSHDIISSENNIECAKQLLPRMKSFLDNRDPQTHALLMEILARGVLFASSEATNASEDACDAELLNSESKRLWLVVMNKIDRVFQSSSPVATRVRAAQAKLCAAVLHAFPEFRKEGVVMGPLFRAMADPNEGAGRAAAREHWEKVNHVYTLGERLLDLMKTPPSASAEDSWIKATCALVLAIPETHQDYEQTVAEDDLADCELTELNINTDWQGSSLPMTPLFSTMGTQMTLTSSSGLPGSGRRFVPGNVVGVPHKPAPGLIRATPAALGTLAIATQQAQAATLVSDVTKVRSGGSRIMFSSSTLGMEESGDLPEWLIGEQAQSGTLQRDPLFGSTLPPVPQTQVTHHQKQTTIDGSSKWPAKRTISQDYYKRKDETATSLEARKYRALQKHSREQRKHAVHLVRRYRDGELPDVKISRAEILAPLVSLAKRDHAISALLLSALWNAAQSEKSRLTIKETNEPWKNAVPGGSQREQARNLLYAFAKSIKGSNVFLASWVLRASAADKESRVSPKDLRRIAFAGDCLAGGIIALESTLMGKKSTALTEDSADNSTNFTWRAMAALHRATGDGDAALLSVAKAFDDDEQTHSALKAQLAGDAKKAGKIYKKMKQNNTNTETVEWRFWTRERTRCAERLGEWSSAFNEFDENVKRCVKAGEWRQTSNLLTVSGEELRGVSGEASGGDMSAAAIRIALREPTLNMGGFLDFLYKSGTDKADEDYTRHALLLQDLGVEFAVRAFVNELEDTSKTIIRDVRDRFATRWSSTHPKAVAVRRALLQSLQPCVEIEEVLHCATLSRIPISKNEMAEFEKGLKSTLSKWQMRWPSTSYDSVEVWERVSSFRSICLEALSHLAKQTSKNSIKQANIDACWHASRGLRRVGETKLSLKFLQKYGEAIKNSDKEKEWKYAKAKLKGKLSVTNDAEDLESILSTIRNREDLEKSFVIAPHMADVKNIEGSICEKLCMFTKDKNRVENLAHETISCYSAAESCAEAENNVKLSSKASLNLARFCDELLIRFEDSMTMDFDTLSATLVKHVLRAMKTRSKACEKARHLLPRVLALLRATTGKSPILLEFVSGVRNTAAWYFLDWISELVVLLSSESSYDAVSPLMTRLVDAYPAAMRPHFSLGKNNLTLAALKIGEVLLNSQAALQFERAITLLDFPMARLKWWWKEIELMEHKEGLPPDSKKLSMLLNEMLEDVANPDEANLGPINATFGKLAKPILVEITRSRSINPNTSAISKLLQDAVFEIEKRWKKGGNEVFESASTLPLGRFSLFFSSFEQRSYGNVKEQFMANLEIPGQYDSLSQAPDPTWHAKIVSFETNATIFTQSKQKPKKITLRGSDGREYAFIAKGSEDLRQDERIQRLYRAMDSLLTQSPSARAKALRIRTFHVLPLTRRSGLIEFVHGTEPVGRILLNSSDDAKKNIGNVSARHEAFIKARGMFGLSGKKRKEIDGDALIQEDKMGVMCDLTKVPRPAHDDYLTAMANAELNASKKVLRGLGHPGHSPAKDAIRQKLQVSSGCPEAFLAARRVFAASLAASSISGWIVGLGDRHCENILLDVAHGSLIHVDFGYAFGTGTSTLPIPEIVPFRATRTFLGALEPLDAKEWLEADMARVLTALQSGKNLLEGAMDIFIRDPILDWTRETQKGDDVEKHVEMRVMHARSKLSLANPAFICIEQCKPKHGQSAHWEGLQRLIIGDDDGVRAQAGETCKDVDEQVECLMDMATDPRILANSWTGWKSWL</sequence>
<dbReference type="Pfam" id="PF02260">
    <property type="entry name" value="FATC"/>
    <property type="match status" value="1"/>
</dbReference>
<dbReference type="Pfam" id="PF02259">
    <property type="entry name" value="FAT"/>
    <property type="match status" value="1"/>
</dbReference>
<dbReference type="CDD" id="cd05172">
    <property type="entry name" value="PIKKc_DNA-PK"/>
    <property type="match status" value="1"/>
</dbReference>
<protein>
    <recommendedName>
        <fullName evidence="1">non-specific serine/threonine protein kinase</fullName>
        <ecNumber evidence="1">2.7.11.1</ecNumber>
    </recommendedName>
</protein>
<proteinExistence type="predicted"/>
<feature type="region of interest" description="Disordered" evidence="6">
    <location>
        <begin position="107"/>
        <end position="129"/>
    </location>
</feature>
<evidence type="ECO:0000256" key="6">
    <source>
        <dbReference type="SAM" id="MobiDB-lite"/>
    </source>
</evidence>
<gene>
    <name evidence="9" type="ORF">Bathy07g02920</name>
</gene>
<dbReference type="Pfam" id="PF20502">
    <property type="entry name" value="DNAPKcs_CC1-2"/>
    <property type="match status" value="1"/>
</dbReference>
<dbReference type="SMART" id="SM01343">
    <property type="entry name" value="FATC"/>
    <property type="match status" value="1"/>
</dbReference>
<feature type="domain" description="FATC" evidence="8">
    <location>
        <begin position="4172"/>
        <end position="4204"/>
    </location>
</feature>
<feature type="compositionally biased region" description="Acidic residues" evidence="6">
    <location>
        <begin position="111"/>
        <end position="121"/>
    </location>
</feature>
<dbReference type="PROSITE" id="PS51190">
    <property type="entry name" value="FATC"/>
    <property type="match status" value="1"/>
</dbReference>
<dbReference type="InterPro" id="IPR003151">
    <property type="entry name" value="PIK-rel_kinase_FAT"/>
</dbReference>
<dbReference type="KEGG" id="bpg:Bathy07g02920"/>